<dbReference type="InterPro" id="IPR010982">
    <property type="entry name" value="Lambda_DNA-bd_dom_sf"/>
</dbReference>
<dbReference type="OrthoDB" id="9809730at2"/>
<dbReference type="InterPro" id="IPR050807">
    <property type="entry name" value="TransReg_Diox_bact_type"/>
</dbReference>
<sequence>MTPFGEKLRDLRTERGISQKEMAKAIGVSAAYLSALEHGKRGQPTWDKLQRIIQYFNIIWDEAEELQRLAMISDPRITIDTGGLSPAATELANLLAAKIGEIDTETAQAFIQKLKSLPERRKR</sequence>
<protein>
    <submittedName>
        <fullName evidence="3">Transcriptional regulator</fullName>
    </submittedName>
</protein>
<proteinExistence type="predicted"/>
<evidence type="ECO:0000256" key="1">
    <source>
        <dbReference type="ARBA" id="ARBA00023125"/>
    </source>
</evidence>
<comment type="caution">
    <text evidence="3">The sequence shown here is derived from an EMBL/GenBank/DDBJ whole genome shotgun (WGS) entry which is preliminary data.</text>
</comment>
<name>A0A2P7BBL6_9HYPH</name>
<accession>A0A2P7BBL6</accession>
<evidence type="ECO:0000259" key="2">
    <source>
        <dbReference type="PROSITE" id="PS50943"/>
    </source>
</evidence>
<evidence type="ECO:0000313" key="4">
    <source>
        <dbReference type="Proteomes" id="UP000241444"/>
    </source>
</evidence>
<dbReference type="RefSeq" id="WP_106713379.1">
    <property type="nucleotide sequence ID" value="NZ_PGGO01000022.1"/>
</dbReference>
<dbReference type="PANTHER" id="PTHR46797">
    <property type="entry name" value="HTH-TYPE TRANSCRIPTIONAL REGULATOR"/>
    <property type="match status" value="1"/>
</dbReference>
<dbReference type="AlphaFoldDB" id="A0A2P7BBL6"/>
<dbReference type="SMART" id="SM00530">
    <property type="entry name" value="HTH_XRE"/>
    <property type="match status" value="1"/>
</dbReference>
<dbReference type="Gene3D" id="1.10.260.40">
    <property type="entry name" value="lambda repressor-like DNA-binding domains"/>
    <property type="match status" value="1"/>
</dbReference>
<dbReference type="CDD" id="cd00093">
    <property type="entry name" value="HTH_XRE"/>
    <property type="match status" value="1"/>
</dbReference>
<organism evidence="3 4">
    <name type="scientific">Phyllobacterium brassicacearum</name>
    <dbReference type="NCBI Taxonomy" id="314235"/>
    <lineage>
        <taxon>Bacteria</taxon>
        <taxon>Pseudomonadati</taxon>
        <taxon>Pseudomonadota</taxon>
        <taxon>Alphaproteobacteria</taxon>
        <taxon>Hyphomicrobiales</taxon>
        <taxon>Phyllobacteriaceae</taxon>
        <taxon>Phyllobacterium</taxon>
    </lineage>
</organism>
<keyword evidence="1" id="KW-0238">DNA-binding</keyword>
<dbReference type="SUPFAM" id="SSF47413">
    <property type="entry name" value="lambda repressor-like DNA-binding domains"/>
    <property type="match status" value="1"/>
</dbReference>
<dbReference type="PROSITE" id="PS50943">
    <property type="entry name" value="HTH_CROC1"/>
    <property type="match status" value="1"/>
</dbReference>
<keyword evidence="4" id="KW-1185">Reference proteome</keyword>
<evidence type="ECO:0000313" key="3">
    <source>
        <dbReference type="EMBL" id="PSH63836.1"/>
    </source>
</evidence>
<gene>
    <name evidence="3" type="ORF">CU102_22745</name>
</gene>
<feature type="domain" description="HTH cro/C1-type" evidence="2">
    <location>
        <begin position="8"/>
        <end position="66"/>
    </location>
</feature>
<dbReference type="Pfam" id="PF13560">
    <property type="entry name" value="HTH_31"/>
    <property type="match status" value="1"/>
</dbReference>
<dbReference type="InterPro" id="IPR001387">
    <property type="entry name" value="Cro/C1-type_HTH"/>
</dbReference>
<dbReference type="PANTHER" id="PTHR46797:SF1">
    <property type="entry name" value="METHYLPHOSPHONATE SYNTHASE"/>
    <property type="match status" value="1"/>
</dbReference>
<dbReference type="GO" id="GO:0003677">
    <property type="term" value="F:DNA binding"/>
    <property type="evidence" value="ECO:0007669"/>
    <property type="project" value="UniProtKB-KW"/>
</dbReference>
<dbReference type="EMBL" id="PGGO01000022">
    <property type="protein sequence ID" value="PSH63836.1"/>
    <property type="molecule type" value="Genomic_DNA"/>
</dbReference>
<dbReference type="GO" id="GO:0003700">
    <property type="term" value="F:DNA-binding transcription factor activity"/>
    <property type="evidence" value="ECO:0007669"/>
    <property type="project" value="TreeGrafter"/>
</dbReference>
<dbReference type="GO" id="GO:0005829">
    <property type="term" value="C:cytosol"/>
    <property type="evidence" value="ECO:0007669"/>
    <property type="project" value="TreeGrafter"/>
</dbReference>
<reference evidence="4" key="1">
    <citation type="submission" date="2017-11" db="EMBL/GenBank/DDBJ databases">
        <authorList>
            <person name="Kuznetsova I."/>
            <person name="Sazanova A."/>
            <person name="Chirak E."/>
            <person name="Safronova V."/>
            <person name="Willems A."/>
        </authorList>
    </citation>
    <scope>NUCLEOTIDE SEQUENCE [LARGE SCALE GENOMIC DNA]</scope>
    <source>
        <strain evidence="4">STM 196</strain>
    </source>
</reference>
<dbReference type="Proteomes" id="UP000241444">
    <property type="component" value="Unassembled WGS sequence"/>
</dbReference>